<gene>
    <name evidence="1" type="ORF">PACLA_8A051840</name>
</gene>
<name>A0A6S7H9M4_PARCT</name>
<sequence>MVLKHNPEFHEGHKMGMFSRPLASAWIGVRRANGGQTTEEVGVATVTVRDWGDAMWKLNNAVFNADQSCRLRAAGLRPKA</sequence>
<proteinExistence type="predicted"/>
<dbReference type="AlphaFoldDB" id="A0A6S7H9M4"/>
<reference evidence="1" key="1">
    <citation type="submission" date="2020-04" db="EMBL/GenBank/DDBJ databases">
        <authorList>
            <person name="Alioto T."/>
            <person name="Alioto T."/>
            <person name="Gomez Garrido J."/>
        </authorList>
    </citation>
    <scope>NUCLEOTIDE SEQUENCE</scope>
    <source>
        <strain evidence="1">A484AB</strain>
    </source>
</reference>
<evidence type="ECO:0000313" key="2">
    <source>
        <dbReference type="Proteomes" id="UP001152795"/>
    </source>
</evidence>
<dbReference type="Proteomes" id="UP001152795">
    <property type="component" value="Unassembled WGS sequence"/>
</dbReference>
<keyword evidence="2" id="KW-1185">Reference proteome</keyword>
<protein>
    <submittedName>
        <fullName evidence="1">Uncharacterized protein</fullName>
    </submittedName>
</protein>
<comment type="caution">
    <text evidence="1">The sequence shown here is derived from an EMBL/GenBank/DDBJ whole genome shotgun (WGS) entry which is preliminary data.</text>
</comment>
<accession>A0A6S7H9M4</accession>
<evidence type="ECO:0000313" key="1">
    <source>
        <dbReference type="EMBL" id="CAB3999743.1"/>
    </source>
</evidence>
<organism evidence="1 2">
    <name type="scientific">Paramuricea clavata</name>
    <name type="common">Red gorgonian</name>
    <name type="synonym">Violescent sea-whip</name>
    <dbReference type="NCBI Taxonomy" id="317549"/>
    <lineage>
        <taxon>Eukaryota</taxon>
        <taxon>Metazoa</taxon>
        <taxon>Cnidaria</taxon>
        <taxon>Anthozoa</taxon>
        <taxon>Octocorallia</taxon>
        <taxon>Malacalcyonacea</taxon>
        <taxon>Plexauridae</taxon>
        <taxon>Paramuricea</taxon>
    </lineage>
</organism>
<dbReference type="EMBL" id="CACRXK020003660">
    <property type="protein sequence ID" value="CAB3999743.1"/>
    <property type="molecule type" value="Genomic_DNA"/>
</dbReference>